<protein>
    <recommendedName>
        <fullName evidence="3">FAS1 domain-containing protein</fullName>
    </recommendedName>
</protein>
<dbReference type="InterPro" id="IPR050904">
    <property type="entry name" value="Adhesion/Biosynth-related"/>
</dbReference>
<comment type="caution">
    <text evidence="4">The sequence shown here is derived from an EMBL/GenBank/DDBJ whole genome shotgun (WGS) entry which is preliminary data.</text>
</comment>
<proteinExistence type="predicted"/>
<evidence type="ECO:0000313" key="5">
    <source>
        <dbReference type="Proteomes" id="UP000717515"/>
    </source>
</evidence>
<evidence type="ECO:0000313" key="4">
    <source>
        <dbReference type="EMBL" id="KAG9325749.1"/>
    </source>
</evidence>
<evidence type="ECO:0000259" key="3">
    <source>
        <dbReference type="PROSITE" id="PS50213"/>
    </source>
</evidence>
<feature type="region of interest" description="Disordered" evidence="1">
    <location>
        <begin position="393"/>
        <end position="432"/>
    </location>
</feature>
<keyword evidence="2" id="KW-0732">Signal</keyword>
<sequence>MLIHSRDHRSKSWIQRSLALGLLLTALSCSHATTFQNSNVGPAGQQPLQQAESSTAATILDILGERPEFSKLLELIQKDKVHNSRLSMQTSPIFWPILARRQPTLFAPTNDAFDSVSDIDYPTRDVLMYHVSDRAYNSSSLREEHVIQSLYESPGLNNAAQLLRVSLEQPRIPSTSFRSSFWGVEPEIWIAEIDEDDIPENQDSGLYINRAKVTIPDLMAQSGAVVHGINRIIKPPGETVLDEITRRGIHFTYLVKAWTETGVDLRVRESKGVTLFAAPDKAWKGLSKKLLKYLFSNHGREHLKIFMMYQVANRAVYTPEIFNKTLEDGSHGEHYREIALQTMLHSPRYQLTVQGKERKAIPTETSSHSRIDYKPMGAADLIEAYVDAMDRHRRDSHYHSHDRRRRHRHYGDHQRYEGGEGHKLPHPSLPKPRRDEIIVNKHARVEHGYENWIAGNGVIHVVDQVLMPPRSKGCENMSALECAAWEAIWDLGHLDVESVVEDSTSWWDDMDLFEGLVQETEPSKPEQEFHTWDIDE</sequence>
<dbReference type="InterPro" id="IPR000782">
    <property type="entry name" value="FAS1_domain"/>
</dbReference>
<dbReference type="PROSITE" id="PS50213">
    <property type="entry name" value="FAS1"/>
    <property type="match status" value="1"/>
</dbReference>
<organism evidence="4 5">
    <name type="scientific">Mortierella alpina</name>
    <name type="common">Oleaginous fungus</name>
    <name type="synonym">Mortierella renispora</name>
    <dbReference type="NCBI Taxonomy" id="64518"/>
    <lineage>
        <taxon>Eukaryota</taxon>
        <taxon>Fungi</taxon>
        <taxon>Fungi incertae sedis</taxon>
        <taxon>Mucoromycota</taxon>
        <taxon>Mortierellomycotina</taxon>
        <taxon>Mortierellomycetes</taxon>
        <taxon>Mortierellales</taxon>
        <taxon>Mortierellaceae</taxon>
        <taxon>Mortierella</taxon>
    </lineage>
</organism>
<dbReference type="SMART" id="SM00554">
    <property type="entry name" value="FAS1"/>
    <property type="match status" value="2"/>
</dbReference>
<feature type="compositionally biased region" description="Basic residues" evidence="1">
    <location>
        <begin position="400"/>
        <end position="410"/>
    </location>
</feature>
<feature type="compositionally biased region" description="Basic and acidic residues" evidence="1">
    <location>
        <begin position="411"/>
        <end position="423"/>
    </location>
</feature>
<feature type="domain" description="FAS1" evidence="3">
    <location>
        <begin position="56"/>
        <end position="233"/>
    </location>
</feature>
<name>A0A9P8D0F6_MORAP</name>
<dbReference type="SUPFAM" id="SSF82153">
    <property type="entry name" value="FAS1 domain"/>
    <property type="match status" value="2"/>
</dbReference>
<dbReference type="EMBL" id="JAIFTL010000033">
    <property type="protein sequence ID" value="KAG9325749.1"/>
    <property type="molecule type" value="Genomic_DNA"/>
</dbReference>
<dbReference type="InterPro" id="IPR036378">
    <property type="entry name" value="FAS1_dom_sf"/>
</dbReference>
<dbReference type="PANTHER" id="PTHR10900:SF77">
    <property type="entry name" value="FI19380P1"/>
    <property type="match status" value="1"/>
</dbReference>
<dbReference type="Proteomes" id="UP000717515">
    <property type="component" value="Unassembled WGS sequence"/>
</dbReference>
<feature type="chain" id="PRO_5040161388" description="FAS1 domain-containing protein" evidence="2">
    <location>
        <begin position="33"/>
        <end position="536"/>
    </location>
</feature>
<gene>
    <name evidence="4" type="ORF">KVV02_003621</name>
</gene>
<evidence type="ECO:0000256" key="2">
    <source>
        <dbReference type="SAM" id="SignalP"/>
    </source>
</evidence>
<feature type="signal peptide" evidence="2">
    <location>
        <begin position="1"/>
        <end position="32"/>
    </location>
</feature>
<reference evidence="4" key="1">
    <citation type="submission" date="2021-07" db="EMBL/GenBank/DDBJ databases">
        <title>Draft genome of Mortierella alpina, strain LL118, isolated from an aspen leaf litter sample.</title>
        <authorList>
            <person name="Yang S."/>
            <person name="Vinatzer B.A."/>
        </authorList>
    </citation>
    <scope>NUCLEOTIDE SEQUENCE</scope>
    <source>
        <strain evidence="4">LL118</strain>
    </source>
</reference>
<dbReference type="PANTHER" id="PTHR10900">
    <property type="entry name" value="PERIOSTIN-RELATED"/>
    <property type="match status" value="1"/>
</dbReference>
<dbReference type="PROSITE" id="PS51257">
    <property type="entry name" value="PROKAR_LIPOPROTEIN"/>
    <property type="match status" value="1"/>
</dbReference>
<dbReference type="AlphaFoldDB" id="A0A9P8D0F6"/>
<evidence type="ECO:0000256" key="1">
    <source>
        <dbReference type="SAM" id="MobiDB-lite"/>
    </source>
</evidence>
<accession>A0A9P8D0F6</accession>
<dbReference type="Gene3D" id="2.30.180.10">
    <property type="entry name" value="FAS1 domain"/>
    <property type="match status" value="2"/>
</dbReference>
<dbReference type="Pfam" id="PF02469">
    <property type="entry name" value="Fasciclin"/>
    <property type="match status" value="1"/>
</dbReference>